<feature type="domain" description="F-box" evidence="2">
    <location>
        <begin position="1"/>
        <end position="49"/>
    </location>
</feature>
<dbReference type="SMART" id="SM00256">
    <property type="entry name" value="FBOX"/>
    <property type="match status" value="1"/>
</dbReference>
<keyword evidence="4" id="KW-1185">Reference proteome</keyword>
<evidence type="ECO:0000256" key="1">
    <source>
        <dbReference type="ARBA" id="ARBA00022786"/>
    </source>
</evidence>
<dbReference type="PROSITE" id="PS50181">
    <property type="entry name" value="FBOX"/>
    <property type="match status" value="1"/>
</dbReference>
<dbReference type="Pfam" id="PF13516">
    <property type="entry name" value="LRR_6"/>
    <property type="match status" value="1"/>
</dbReference>
<dbReference type="SUPFAM" id="SSF52047">
    <property type="entry name" value="RNI-like"/>
    <property type="match status" value="1"/>
</dbReference>
<comment type="caution">
    <text evidence="3">The sequence shown here is derived from an EMBL/GenBank/DDBJ whole genome shotgun (WGS) entry which is preliminary data.</text>
</comment>
<dbReference type="Proteomes" id="UP001445076">
    <property type="component" value="Unassembled WGS sequence"/>
</dbReference>
<dbReference type="PANTHER" id="PTHR13318:SF247">
    <property type="entry name" value="GH16156P"/>
    <property type="match status" value="1"/>
</dbReference>
<dbReference type="AlphaFoldDB" id="A0AAW0WW50"/>
<accession>A0AAW0WW50</accession>
<dbReference type="Pfam" id="PF12937">
    <property type="entry name" value="F-box-like"/>
    <property type="match status" value="1"/>
</dbReference>
<protein>
    <recommendedName>
        <fullName evidence="2">F-box domain-containing protein</fullName>
    </recommendedName>
</protein>
<dbReference type="Gene3D" id="1.20.1280.50">
    <property type="match status" value="1"/>
</dbReference>
<dbReference type="Gene3D" id="3.80.10.10">
    <property type="entry name" value="Ribonuclease Inhibitor"/>
    <property type="match status" value="4"/>
</dbReference>
<dbReference type="PANTHER" id="PTHR13318">
    <property type="entry name" value="PARTNER OF PAIRED, ISOFORM B-RELATED"/>
    <property type="match status" value="1"/>
</dbReference>
<evidence type="ECO:0000259" key="2">
    <source>
        <dbReference type="PROSITE" id="PS50181"/>
    </source>
</evidence>
<dbReference type="GO" id="GO:0031146">
    <property type="term" value="P:SCF-dependent proteasomal ubiquitin-dependent protein catabolic process"/>
    <property type="evidence" value="ECO:0007669"/>
    <property type="project" value="TreeGrafter"/>
</dbReference>
<name>A0AAW0WW50_CHEQU</name>
<dbReference type="SUPFAM" id="SSF81383">
    <property type="entry name" value="F-box domain"/>
    <property type="match status" value="1"/>
</dbReference>
<dbReference type="GO" id="GO:0019005">
    <property type="term" value="C:SCF ubiquitin ligase complex"/>
    <property type="evidence" value="ECO:0007669"/>
    <property type="project" value="TreeGrafter"/>
</dbReference>
<dbReference type="Pfam" id="PF25372">
    <property type="entry name" value="DUF7885"/>
    <property type="match status" value="1"/>
</dbReference>
<proteinExistence type="predicted"/>
<dbReference type="InterPro" id="IPR032675">
    <property type="entry name" value="LRR_dom_sf"/>
</dbReference>
<dbReference type="InterPro" id="IPR036047">
    <property type="entry name" value="F-box-like_dom_sf"/>
</dbReference>
<evidence type="ECO:0000313" key="3">
    <source>
        <dbReference type="EMBL" id="KAK8735170.1"/>
    </source>
</evidence>
<dbReference type="EMBL" id="JARKIK010000048">
    <property type="protein sequence ID" value="KAK8735170.1"/>
    <property type="molecule type" value="Genomic_DNA"/>
</dbReference>
<sequence>MSMNCLPFEVLVNLFNYLGVSDLLAVSCVCRLWREAATVLLADKVTIMVTDDAAPAMETFKDSSVPYHNWVFKEVDIKLQNQFADVWRKVSSSMKSLKLLNVDISEQNFICLLVQCSSLEDLRLVGFAHLLMAGTLLNNPEDVKVLSASLKNVTQLHLACSRYLTDSLFSRIISVVGPLRKLSLAGCQITFHEAIYKRFYPEDGRISVSDHVLTFKHILKFIEEKSSTLKEISLGRTIADSESLYNLSMVPGLQLESVHLMSCDQVSKSGIQLLCENQKTITDLDLSLCSRITDYAVLAVCQYLPNLKKLNLRRCQGITENGIRALGQLRNLEELNISHLEAITSKSVEEALGKEPRPGLRVLNLASLTVDWKTIENLPTVAPNLEHLDVSMCISGINDKSIQAICKSLTKLRILILNGCTALSDIGLAGHGLGQKDPELSQAVGLSLENLGIKEKDPFKVQLGSRAEKTIRQEAEVKRYLQNNIDQIVKSSEYSLSNLIGLRELNLCGCRRITDITLIYAFHLRELQYLNLSFCQAVGESGLEAMARHCPSLEVLMLAECGQTTDQVILVIAHYLKRIKTLDLQMCVKLTDDALDSLSNCHTLQYLDVSGCEKMSLEQVRYVQMKIPRLLNLHHRGVTEKTTNGSETEKFPPKATVKIPSPPPLFSKLKKKVSRI</sequence>
<dbReference type="SMART" id="SM00367">
    <property type="entry name" value="LRR_CC"/>
    <property type="match status" value="10"/>
</dbReference>
<keyword evidence="1" id="KW-0833">Ubl conjugation pathway</keyword>
<dbReference type="InterPro" id="IPR001810">
    <property type="entry name" value="F-box_dom"/>
</dbReference>
<dbReference type="InterPro" id="IPR006553">
    <property type="entry name" value="Leu-rich_rpt_Cys-con_subtyp"/>
</dbReference>
<organism evidence="3 4">
    <name type="scientific">Cherax quadricarinatus</name>
    <name type="common">Australian red claw crayfish</name>
    <dbReference type="NCBI Taxonomy" id="27406"/>
    <lineage>
        <taxon>Eukaryota</taxon>
        <taxon>Metazoa</taxon>
        <taxon>Ecdysozoa</taxon>
        <taxon>Arthropoda</taxon>
        <taxon>Crustacea</taxon>
        <taxon>Multicrustacea</taxon>
        <taxon>Malacostraca</taxon>
        <taxon>Eumalacostraca</taxon>
        <taxon>Eucarida</taxon>
        <taxon>Decapoda</taxon>
        <taxon>Pleocyemata</taxon>
        <taxon>Astacidea</taxon>
        <taxon>Parastacoidea</taxon>
        <taxon>Parastacidae</taxon>
        <taxon>Cherax</taxon>
    </lineage>
</organism>
<dbReference type="InterPro" id="IPR001611">
    <property type="entry name" value="Leu-rich_rpt"/>
</dbReference>
<evidence type="ECO:0000313" key="4">
    <source>
        <dbReference type="Proteomes" id="UP001445076"/>
    </source>
</evidence>
<reference evidence="3 4" key="1">
    <citation type="journal article" date="2024" name="BMC Genomics">
        <title>Genome assembly of redclaw crayfish (Cherax quadricarinatus) provides insights into its immune adaptation and hypoxia tolerance.</title>
        <authorList>
            <person name="Liu Z."/>
            <person name="Zheng J."/>
            <person name="Li H."/>
            <person name="Fang K."/>
            <person name="Wang S."/>
            <person name="He J."/>
            <person name="Zhou D."/>
            <person name="Weng S."/>
            <person name="Chi M."/>
            <person name="Gu Z."/>
            <person name="He J."/>
            <person name="Li F."/>
            <person name="Wang M."/>
        </authorList>
    </citation>
    <scope>NUCLEOTIDE SEQUENCE [LARGE SCALE GENOMIC DNA]</scope>
    <source>
        <strain evidence="3">ZL_2023a</strain>
    </source>
</reference>
<dbReference type="InterPro" id="IPR057207">
    <property type="entry name" value="FBXL15_LRR"/>
</dbReference>
<gene>
    <name evidence="3" type="ORF">OTU49_005537</name>
</gene>